<keyword evidence="3" id="KW-0479">Metal-binding</keyword>
<feature type="region of interest" description="Disordered" evidence="4">
    <location>
        <begin position="171"/>
        <end position="190"/>
    </location>
</feature>
<comment type="caution">
    <text evidence="6">The sequence shown here is derived from an EMBL/GenBank/DDBJ whole genome shotgun (WGS) entry which is preliminary data.</text>
</comment>
<dbReference type="AlphaFoldDB" id="A0A917TT97"/>
<comment type="cofactor">
    <cofactor evidence="3">
        <name>Cu cation</name>
        <dbReference type="ChEBI" id="CHEBI:23378"/>
    </cofactor>
    <text evidence="3">Binds 1 copper ion per subunit.</text>
</comment>
<comment type="cofactor">
    <cofactor evidence="3">
        <name>Zn(2+)</name>
        <dbReference type="ChEBI" id="CHEBI:29105"/>
    </cofactor>
    <text evidence="3">Binds 1 zinc ion per subunit.</text>
</comment>
<dbReference type="PROSITE" id="PS00332">
    <property type="entry name" value="SOD_CU_ZN_2"/>
    <property type="match status" value="1"/>
</dbReference>
<dbReference type="Pfam" id="PF00080">
    <property type="entry name" value="Sod_Cu"/>
    <property type="match status" value="1"/>
</dbReference>
<evidence type="ECO:0000256" key="1">
    <source>
        <dbReference type="ARBA" id="ARBA00010457"/>
    </source>
</evidence>
<proteinExistence type="inferred from homology"/>
<dbReference type="PROSITE" id="PS51257">
    <property type="entry name" value="PROKAR_LIPOPROTEIN"/>
    <property type="match status" value="1"/>
</dbReference>
<dbReference type="CDD" id="cd00305">
    <property type="entry name" value="Cu-Zn_Superoxide_Dismutase"/>
    <property type="match status" value="1"/>
</dbReference>
<dbReference type="InterPro" id="IPR024134">
    <property type="entry name" value="SOD_Cu/Zn_/chaperone"/>
</dbReference>
<dbReference type="OrthoDB" id="9792957at2"/>
<keyword evidence="3" id="KW-0186">Copper</keyword>
<dbReference type="GO" id="GO:0005507">
    <property type="term" value="F:copper ion binding"/>
    <property type="evidence" value="ECO:0007669"/>
    <property type="project" value="InterPro"/>
</dbReference>
<keyword evidence="3" id="KW-0862">Zinc</keyword>
<organism evidence="6 7">
    <name type="scientific">Paraliobacillus quinghaiensis</name>
    <dbReference type="NCBI Taxonomy" id="470815"/>
    <lineage>
        <taxon>Bacteria</taxon>
        <taxon>Bacillati</taxon>
        <taxon>Bacillota</taxon>
        <taxon>Bacilli</taxon>
        <taxon>Bacillales</taxon>
        <taxon>Bacillaceae</taxon>
        <taxon>Paraliobacillus</taxon>
    </lineage>
</organism>
<dbReference type="InterPro" id="IPR018152">
    <property type="entry name" value="SOD_Cu/Zn_BS"/>
</dbReference>
<comment type="similarity">
    <text evidence="1 3">Belongs to the Cu-Zn superoxide dismutase family.</text>
</comment>
<reference evidence="6" key="1">
    <citation type="journal article" date="2014" name="Int. J. Syst. Evol. Microbiol.">
        <title>Complete genome sequence of Corynebacterium casei LMG S-19264T (=DSM 44701T), isolated from a smear-ripened cheese.</title>
        <authorList>
            <consortium name="US DOE Joint Genome Institute (JGI-PGF)"/>
            <person name="Walter F."/>
            <person name="Albersmeier A."/>
            <person name="Kalinowski J."/>
            <person name="Ruckert C."/>
        </authorList>
    </citation>
    <scope>NUCLEOTIDE SEQUENCE</scope>
    <source>
        <strain evidence="6">CGMCC 1.6333</strain>
    </source>
</reference>
<sequence>MKKTFLIPIVLLILTACQQEDYSPMTVTMYNQANDAIGTAKLSESADGVSVELSAEGLEPGLHGIHVHEYAKCDPPDFQSAGNHYNPDGKEHGLMHPEGSHLGDMPNIEVDGDGTVEAELLVPGATLTEGNYSLLQGEGTSIVIHEKQDDGVSQPSGDAGKRIACGLITVEEANEETAPSDPTANNKEEE</sequence>
<dbReference type="Proteomes" id="UP000618460">
    <property type="component" value="Unassembled WGS sequence"/>
</dbReference>
<keyword evidence="3" id="KW-0560">Oxidoreductase</keyword>
<evidence type="ECO:0000313" key="6">
    <source>
        <dbReference type="EMBL" id="GGM37101.1"/>
    </source>
</evidence>
<dbReference type="InterPro" id="IPR036423">
    <property type="entry name" value="SOD-like_Cu/Zn_dom_sf"/>
</dbReference>
<dbReference type="EMBL" id="BMLG01000015">
    <property type="protein sequence ID" value="GGM37101.1"/>
    <property type="molecule type" value="Genomic_DNA"/>
</dbReference>
<evidence type="ECO:0000313" key="7">
    <source>
        <dbReference type="Proteomes" id="UP000618460"/>
    </source>
</evidence>
<feature type="domain" description="Superoxide dismutase copper/zinc binding" evidence="5">
    <location>
        <begin position="38"/>
        <end position="168"/>
    </location>
</feature>
<dbReference type="EC" id="1.15.1.1" evidence="3"/>
<dbReference type="GO" id="GO:0004784">
    <property type="term" value="F:superoxide dismutase activity"/>
    <property type="evidence" value="ECO:0007669"/>
    <property type="project" value="UniProtKB-EC"/>
</dbReference>
<accession>A0A917TT97</accession>
<dbReference type="RefSeq" id="WP_117156665.1">
    <property type="nucleotide sequence ID" value="NZ_BMLG01000015.1"/>
</dbReference>
<evidence type="ECO:0000256" key="2">
    <source>
        <dbReference type="ARBA" id="ARBA00024900"/>
    </source>
</evidence>
<comment type="function">
    <text evidence="2">Destroys radicals which are normally produced within the cells and which are toxic to biological systems. May play a role in favoring mycobacterial survival in phagocytes.</text>
</comment>
<feature type="compositionally biased region" description="Polar residues" evidence="4">
    <location>
        <begin position="180"/>
        <end position="190"/>
    </location>
</feature>
<name>A0A917TT97_9BACI</name>
<keyword evidence="7" id="KW-1185">Reference proteome</keyword>
<evidence type="ECO:0000259" key="5">
    <source>
        <dbReference type="Pfam" id="PF00080"/>
    </source>
</evidence>
<gene>
    <name evidence="6" type="primary">sodC</name>
    <name evidence="6" type="ORF">GCM10011351_24140</name>
</gene>
<protein>
    <recommendedName>
        <fullName evidence="3">Superoxide dismutase [Cu-Zn]</fullName>
        <ecNumber evidence="3">1.15.1.1</ecNumber>
    </recommendedName>
</protein>
<dbReference type="InterPro" id="IPR001424">
    <property type="entry name" value="SOD_Cu_Zn_dom"/>
</dbReference>
<dbReference type="SUPFAM" id="SSF49329">
    <property type="entry name" value="Cu,Zn superoxide dismutase-like"/>
    <property type="match status" value="1"/>
</dbReference>
<comment type="catalytic activity">
    <reaction evidence="3">
        <text>2 superoxide + 2 H(+) = H2O2 + O2</text>
        <dbReference type="Rhea" id="RHEA:20696"/>
        <dbReference type="ChEBI" id="CHEBI:15378"/>
        <dbReference type="ChEBI" id="CHEBI:15379"/>
        <dbReference type="ChEBI" id="CHEBI:16240"/>
        <dbReference type="ChEBI" id="CHEBI:18421"/>
        <dbReference type="EC" id="1.15.1.1"/>
    </reaction>
</comment>
<dbReference type="PANTHER" id="PTHR10003">
    <property type="entry name" value="SUPEROXIDE DISMUTASE CU-ZN -RELATED"/>
    <property type="match status" value="1"/>
</dbReference>
<evidence type="ECO:0000256" key="3">
    <source>
        <dbReference type="RuleBase" id="RU000393"/>
    </source>
</evidence>
<dbReference type="Gene3D" id="2.60.40.200">
    <property type="entry name" value="Superoxide dismutase, copper/zinc binding domain"/>
    <property type="match status" value="1"/>
</dbReference>
<reference evidence="6" key="2">
    <citation type="submission" date="2020-09" db="EMBL/GenBank/DDBJ databases">
        <authorList>
            <person name="Sun Q."/>
            <person name="Zhou Y."/>
        </authorList>
    </citation>
    <scope>NUCLEOTIDE SEQUENCE</scope>
    <source>
        <strain evidence="6">CGMCC 1.6333</strain>
    </source>
</reference>
<evidence type="ECO:0000256" key="4">
    <source>
        <dbReference type="SAM" id="MobiDB-lite"/>
    </source>
</evidence>